<keyword evidence="1" id="KW-0479">Metal-binding</keyword>
<proteinExistence type="predicted"/>
<dbReference type="PROSITE" id="PS50966">
    <property type="entry name" value="ZF_SWIM"/>
    <property type="match status" value="1"/>
</dbReference>
<evidence type="ECO:0000256" key="3">
    <source>
        <dbReference type="ARBA" id="ARBA00022833"/>
    </source>
</evidence>
<protein>
    <submittedName>
        <fullName evidence="8">Uncharacterized protein LOC108831127</fullName>
    </submittedName>
</protein>
<sequence length="303" mass="34514">MVALAKNAAWVCQQADFNAMFEVIRRQNSNLHRYLTTADIKMWTHSHFPGDRYDIMISNFAECINGVLKEERAFPIAYFVDSIRKLLSRWFAERREKAVSLKTNFTDAVELALHMRHANMGTLAVQHIDANRSYDTGGDLNCMVDLEKRSCTCRQYDLDKISCEHAIKVAQSRKIAEANLVDPVYTKGYLVAAYAEPINPTHEDLIPPADVLSQVCLPPEICKQRGRSKMKRYLSAIEKAKRFKRQLLKKRNQPLSTSNPPPARKEGNQTSQKTSTKKHCRSPAPKYAIKREANQSTAEDAIN</sequence>
<organism evidence="7 8">
    <name type="scientific">Raphanus sativus</name>
    <name type="common">Radish</name>
    <name type="synonym">Raphanus raphanistrum var. sativus</name>
    <dbReference type="NCBI Taxonomy" id="3726"/>
    <lineage>
        <taxon>Eukaryota</taxon>
        <taxon>Viridiplantae</taxon>
        <taxon>Streptophyta</taxon>
        <taxon>Embryophyta</taxon>
        <taxon>Tracheophyta</taxon>
        <taxon>Spermatophyta</taxon>
        <taxon>Magnoliopsida</taxon>
        <taxon>eudicotyledons</taxon>
        <taxon>Gunneridae</taxon>
        <taxon>Pentapetalae</taxon>
        <taxon>rosids</taxon>
        <taxon>malvids</taxon>
        <taxon>Brassicales</taxon>
        <taxon>Brassicaceae</taxon>
        <taxon>Brassiceae</taxon>
        <taxon>Raphanus</taxon>
    </lineage>
</organism>
<keyword evidence="3" id="KW-0862">Zinc</keyword>
<feature type="compositionally biased region" description="Polar residues" evidence="5">
    <location>
        <begin position="294"/>
        <end position="303"/>
    </location>
</feature>
<reference evidence="7" key="1">
    <citation type="journal article" date="2019" name="Database">
        <title>The radish genome database (RadishGD): an integrated information resource for radish genomics.</title>
        <authorList>
            <person name="Yu H.J."/>
            <person name="Baek S."/>
            <person name="Lee Y.J."/>
            <person name="Cho A."/>
            <person name="Mun J.H."/>
        </authorList>
    </citation>
    <scope>NUCLEOTIDE SEQUENCE [LARGE SCALE GENOMIC DNA]</scope>
    <source>
        <strain evidence="7">cv. WK10039</strain>
    </source>
</reference>
<evidence type="ECO:0000256" key="4">
    <source>
        <dbReference type="PROSITE-ProRule" id="PRU00325"/>
    </source>
</evidence>
<dbReference type="InterPro" id="IPR007527">
    <property type="entry name" value="Znf_SWIM"/>
</dbReference>
<gene>
    <name evidence="8" type="primary">LOC108831127</name>
</gene>
<dbReference type="GeneID" id="108831127"/>
<dbReference type="OrthoDB" id="1112016at2759"/>
<feature type="region of interest" description="Disordered" evidence="5">
    <location>
        <begin position="245"/>
        <end position="303"/>
    </location>
</feature>
<evidence type="ECO:0000259" key="6">
    <source>
        <dbReference type="PROSITE" id="PS50966"/>
    </source>
</evidence>
<dbReference type="AlphaFoldDB" id="A0A6J0LKG6"/>
<dbReference type="GO" id="GO:0008270">
    <property type="term" value="F:zinc ion binding"/>
    <property type="evidence" value="ECO:0007669"/>
    <property type="project" value="UniProtKB-KW"/>
</dbReference>
<dbReference type="Pfam" id="PF04434">
    <property type="entry name" value="SWIM"/>
    <property type="match status" value="1"/>
</dbReference>
<dbReference type="PANTHER" id="PTHR31973:SF187">
    <property type="entry name" value="MUTATOR TRANSPOSASE MUDRA PROTEIN"/>
    <property type="match status" value="1"/>
</dbReference>
<dbReference type="KEGG" id="rsz:108831127"/>
<evidence type="ECO:0000313" key="8">
    <source>
        <dbReference type="RefSeq" id="XP_018460194.2"/>
    </source>
</evidence>
<dbReference type="SMART" id="SM00575">
    <property type="entry name" value="ZnF_PMZ"/>
    <property type="match status" value="1"/>
</dbReference>
<name>A0A6J0LKG6_RAPSA</name>
<evidence type="ECO:0000256" key="5">
    <source>
        <dbReference type="SAM" id="MobiDB-lite"/>
    </source>
</evidence>
<feature type="domain" description="SWIM-type" evidence="6">
    <location>
        <begin position="140"/>
        <end position="174"/>
    </location>
</feature>
<reference evidence="8" key="2">
    <citation type="submission" date="2025-08" db="UniProtKB">
        <authorList>
            <consortium name="RefSeq"/>
        </authorList>
    </citation>
    <scope>IDENTIFICATION</scope>
    <source>
        <tissue evidence="8">Leaf</tissue>
    </source>
</reference>
<dbReference type="InterPro" id="IPR006564">
    <property type="entry name" value="Znf_PMZ"/>
</dbReference>
<evidence type="ECO:0000256" key="2">
    <source>
        <dbReference type="ARBA" id="ARBA00022771"/>
    </source>
</evidence>
<dbReference type="RefSeq" id="XP_018460194.2">
    <property type="nucleotide sequence ID" value="XM_018604692.2"/>
</dbReference>
<evidence type="ECO:0000313" key="7">
    <source>
        <dbReference type="Proteomes" id="UP000504610"/>
    </source>
</evidence>
<keyword evidence="2 4" id="KW-0863">Zinc-finger</keyword>
<dbReference type="Proteomes" id="UP000504610">
    <property type="component" value="Chromosome 4"/>
</dbReference>
<evidence type="ECO:0000256" key="1">
    <source>
        <dbReference type="ARBA" id="ARBA00022723"/>
    </source>
</evidence>
<accession>A0A6J0LKG6</accession>
<dbReference type="PANTHER" id="PTHR31973">
    <property type="entry name" value="POLYPROTEIN, PUTATIVE-RELATED"/>
    <property type="match status" value="1"/>
</dbReference>
<keyword evidence="7" id="KW-1185">Reference proteome</keyword>